<keyword evidence="1" id="KW-0175">Coiled coil</keyword>
<gene>
    <name evidence="4" type="ORF">PN36_23555</name>
</gene>
<keyword evidence="2" id="KW-0472">Membrane</keyword>
<accession>A0A4E0QRB3</accession>
<feature type="coiled-coil region" evidence="1">
    <location>
        <begin position="127"/>
        <end position="161"/>
    </location>
</feature>
<dbReference type="PANTHER" id="PTHR34220:SF9">
    <property type="entry name" value="SIGNAL TRANSDUCTION HISTIDINE KINASE INTERNAL REGION DOMAIN-CONTAINING PROTEIN"/>
    <property type="match status" value="1"/>
</dbReference>
<dbReference type="GO" id="GO:0016020">
    <property type="term" value="C:membrane"/>
    <property type="evidence" value="ECO:0007669"/>
    <property type="project" value="InterPro"/>
</dbReference>
<sequence>MKTTISLKRFITELLLTLLFNAIIAVFSLLIIDKSLTINMIYSQSIGLSTLFISYALLLIRRQSQPNINIFMIAIPMGGIIGVFIANQIIGNDFKPLIAEHPNLPFILLACTLVFGTIISYYFYARITIAEKNIALQEANLQRLADEKKLTETRLKLLQAQIEPHFLFNTLSNILSLIDEEPPRAKIMLERFTHYLRASLTRTRQEQSTFGDELALLRAYLDIHSIRMGERLHYQIKVPKPLQAIKLPPLLLQPLVENAIKHGLAPSIAGGTIHIAAKSKEKKLEISIKDTGIGLEGELGSGMGLNNIRARLGALYGNRAKMTIQQNTPCGVQITLSIPIEPTK</sequence>
<organism evidence="4 5">
    <name type="scientific">Candidatus Thiomargarita nelsonii</name>
    <dbReference type="NCBI Taxonomy" id="1003181"/>
    <lineage>
        <taxon>Bacteria</taxon>
        <taxon>Pseudomonadati</taxon>
        <taxon>Pseudomonadota</taxon>
        <taxon>Gammaproteobacteria</taxon>
        <taxon>Thiotrichales</taxon>
        <taxon>Thiotrichaceae</taxon>
        <taxon>Thiomargarita</taxon>
    </lineage>
</organism>
<proteinExistence type="predicted"/>
<evidence type="ECO:0000256" key="1">
    <source>
        <dbReference type="SAM" id="Coils"/>
    </source>
</evidence>
<evidence type="ECO:0000313" key="5">
    <source>
        <dbReference type="Proteomes" id="UP000030428"/>
    </source>
</evidence>
<feature type="domain" description="Histidine kinase/HSP90-like ATPase" evidence="3">
    <location>
        <begin position="247"/>
        <end position="342"/>
    </location>
</feature>
<dbReference type="SUPFAM" id="SSF55874">
    <property type="entry name" value="ATPase domain of HSP90 chaperone/DNA topoisomerase II/histidine kinase"/>
    <property type="match status" value="1"/>
</dbReference>
<dbReference type="Pfam" id="PF02518">
    <property type="entry name" value="HATPase_c"/>
    <property type="match status" value="1"/>
</dbReference>
<dbReference type="InterPro" id="IPR050640">
    <property type="entry name" value="Bact_2-comp_sensor_kinase"/>
</dbReference>
<evidence type="ECO:0000259" key="3">
    <source>
        <dbReference type="SMART" id="SM00387"/>
    </source>
</evidence>
<keyword evidence="2" id="KW-0812">Transmembrane</keyword>
<feature type="transmembrane region" description="Helical" evidence="2">
    <location>
        <begin position="103"/>
        <end position="124"/>
    </location>
</feature>
<name>A0A4E0QRB3_9GAMM</name>
<evidence type="ECO:0000313" key="4">
    <source>
        <dbReference type="EMBL" id="TGO02530.1"/>
    </source>
</evidence>
<dbReference type="Pfam" id="PF06580">
    <property type="entry name" value="His_kinase"/>
    <property type="match status" value="1"/>
</dbReference>
<keyword evidence="5" id="KW-1185">Reference proteome</keyword>
<dbReference type="GO" id="GO:0000155">
    <property type="term" value="F:phosphorelay sensor kinase activity"/>
    <property type="evidence" value="ECO:0007669"/>
    <property type="project" value="InterPro"/>
</dbReference>
<reference evidence="4 5" key="1">
    <citation type="journal article" date="2016" name="Front. Microbiol.">
        <title>Single-Cell (Meta-)Genomics of a Dimorphic Candidatus Thiomargarita nelsonii Reveals Genomic Plasticity.</title>
        <authorList>
            <person name="Flood B.E."/>
            <person name="Fliss P."/>
            <person name="Jones D.S."/>
            <person name="Dick G.J."/>
            <person name="Jain S."/>
            <person name="Kaster A.K."/>
            <person name="Winkel M."/>
            <person name="Mussmann M."/>
            <person name="Bailey J."/>
        </authorList>
    </citation>
    <scope>NUCLEOTIDE SEQUENCE [LARGE SCALE GENOMIC DNA]</scope>
    <source>
        <strain evidence="4">Hydrate Ridge</strain>
    </source>
</reference>
<dbReference type="AlphaFoldDB" id="A0A4E0QRB3"/>
<protein>
    <recommendedName>
        <fullName evidence="3">Histidine kinase/HSP90-like ATPase domain-containing protein</fullName>
    </recommendedName>
</protein>
<dbReference type="PANTHER" id="PTHR34220">
    <property type="entry name" value="SENSOR HISTIDINE KINASE YPDA"/>
    <property type="match status" value="1"/>
</dbReference>
<feature type="transmembrane region" description="Helical" evidence="2">
    <location>
        <begin position="38"/>
        <end position="58"/>
    </location>
</feature>
<comment type="caution">
    <text evidence="4">The sequence shown here is derived from an EMBL/GenBank/DDBJ whole genome shotgun (WGS) entry which is preliminary data.</text>
</comment>
<evidence type="ECO:0000256" key="2">
    <source>
        <dbReference type="SAM" id="Phobius"/>
    </source>
</evidence>
<keyword evidence="2" id="KW-1133">Transmembrane helix</keyword>
<dbReference type="InterPro" id="IPR010559">
    <property type="entry name" value="Sig_transdc_His_kin_internal"/>
</dbReference>
<dbReference type="InterPro" id="IPR036890">
    <property type="entry name" value="HATPase_C_sf"/>
</dbReference>
<dbReference type="InterPro" id="IPR003594">
    <property type="entry name" value="HATPase_dom"/>
</dbReference>
<feature type="transmembrane region" description="Helical" evidence="2">
    <location>
        <begin position="70"/>
        <end position="91"/>
    </location>
</feature>
<dbReference type="Proteomes" id="UP000030428">
    <property type="component" value="Unassembled WGS sequence"/>
</dbReference>
<dbReference type="EMBL" id="JSZA02000116">
    <property type="protein sequence ID" value="TGO02530.1"/>
    <property type="molecule type" value="Genomic_DNA"/>
</dbReference>
<dbReference type="Gene3D" id="3.30.565.10">
    <property type="entry name" value="Histidine kinase-like ATPase, C-terminal domain"/>
    <property type="match status" value="1"/>
</dbReference>
<feature type="transmembrane region" description="Helical" evidence="2">
    <location>
        <begin position="12"/>
        <end position="32"/>
    </location>
</feature>
<dbReference type="SMART" id="SM00387">
    <property type="entry name" value="HATPase_c"/>
    <property type="match status" value="1"/>
</dbReference>